<protein>
    <submittedName>
        <fullName evidence="2">Nuclear transport factor 2 family protein</fullName>
    </submittedName>
</protein>
<dbReference type="Pfam" id="PF12680">
    <property type="entry name" value="SnoaL_2"/>
    <property type="match status" value="1"/>
</dbReference>
<proteinExistence type="predicted"/>
<comment type="caution">
    <text evidence="2">The sequence shown here is derived from an EMBL/GenBank/DDBJ whole genome shotgun (WGS) entry which is preliminary data.</text>
</comment>
<feature type="domain" description="SnoaL-like" evidence="1">
    <location>
        <begin position="15"/>
        <end position="104"/>
    </location>
</feature>
<evidence type="ECO:0000259" key="1">
    <source>
        <dbReference type="Pfam" id="PF12680"/>
    </source>
</evidence>
<dbReference type="RefSeq" id="WP_173135042.1">
    <property type="nucleotide sequence ID" value="NZ_JABRWJ010000020.1"/>
</dbReference>
<accession>A0ABX2EUR3</accession>
<gene>
    <name evidence="2" type="ORF">HLB44_35060</name>
</gene>
<evidence type="ECO:0000313" key="3">
    <source>
        <dbReference type="Proteomes" id="UP000737171"/>
    </source>
</evidence>
<sequence length="109" mass="12031">MRTLILPEPIAAYFAADQQNPEALARCFTPQAVVKDEGHTYAGLEAIKAWMAAASARYSYTTEPFALVKEEGFQVVRGRVSGNFPGSPVDLHYRFRLERGLIASLEIAV</sequence>
<keyword evidence="3" id="KW-1185">Reference proteome</keyword>
<dbReference type="Gene3D" id="3.10.450.50">
    <property type="match status" value="1"/>
</dbReference>
<reference evidence="2 3" key="1">
    <citation type="submission" date="2020-05" db="EMBL/GenBank/DDBJ databases">
        <title>Aquincola sp. isolate from soil.</title>
        <authorList>
            <person name="Han J."/>
            <person name="Kim D.-U."/>
        </authorList>
    </citation>
    <scope>NUCLEOTIDE SEQUENCE [LARGE SCALE GENOMIC DNA]</scope>
    <source>
        <strain evidence="2 3">S2</strain>
    </source>
</reference>
<dbReference type="Proteomes" id="UP000737171">
    <property type="component" value="Unassembled WGS sequence"/>
</dbReference>
<organism evidence="2 3">
    <name type="scientific">Pseudaquabacterium terrae</name>
    <dbReference type="NCBI Taxonomy" id="2732868"/>
    <lineage>
        <taxon>Bacteria</taxon>
        <taxon>Pseudomonadati</taxon>
        <taxon>Pseudomonadota</taxon>
        <taxon>Betaproteobacteria</taxon>
        <taxon>Burkholderiales</taxon>
        <taxon>Sphaerotilaceae</taxon>
        <taxon>Pseudaquabacterium</taxon>
    </lineage>
</organism>
<dbReference type="EMBL" id="JABRWJ010000020">
    <property type="protein sequence ID" value="NRF72217.1"/>
    <property type="molecule type" value="Genomic_DNA"/>
</dbReference>
<name>A0ABX2EUR3_9BURK</name>
<dbReference type="SUPFAM" id="SSF54427">
    <property type="entry name" value="NTF2-like"/>
    <property type="match status" value="1"/>
</dbReference>
<dbReference type="InterPro" id="IPR037401">
    <property type="entry name" value="SnoaL-like"/>
</dbReference>
<dbReference type="InterPro" id="IPR032710">
    <property type="entry name" value="NTF2-like_dom_sf"/>
</dbReference>
<evidence type="ECO:0000313" key="2">
    <source>
        <dbReference type="EMBL" id="NRF72217.1"/>
    </source>
</evidence>